<keyword evidence="1 3" id="KW-0479">Metal-binding</keyword>
<evidence type="ECO:0000313" key="7">
    <source>
        <dbReference type="Proteomes" id="UP000319576"/>
    </source>
</evidence>
<keyword evidence="7" id="KW-1185">Reference proteome</keyword>
<evidence type="ECO:0000256" key="3">
    <source>
        <dbReference type="PROSITE-ProRule" id="PRU00433"/>
    </source>
</evidence>
<dbReference type="GO" id="GO:0009055">
    <property type="term" value="F:electron transfer activity"/>
    <property type="evidence" value="ECO:0007669"/>
    <property type="project" value="InterPro"/>
</dbReference>
<feature type="signal peptide" evidence="4">
    <location>
        <begin position="1"/>
        <end position="17"/>
    </location>
</feature>
<keyword evidence="2 3" id="KW-0408">Iron</keyword>
<keyword evidence="6" id="KW-0808">Transferase</keyword>
<dbReference type="KEGG" id="uli:ETAA1_34270"/>
<dbReference type="InterPro" id="IPR009056">
    <property type="entry name" value="Cyt_c-like_dom"/>
</dbReference>
<evidence type="ECO:0000256" key="4">
    <source>
        <dbReference type="SAM" id="SignalP"/>
    </source>
</evidence>
<reference evidence="6 7" key="1">
    <citation type="submission" date="2019-02" db="EMBL/GenBank/DDBJ databases">
        <title>Deep-cultivation of Planctomycetes and their phenomic and genomic characterization uncovers novel biology.</title>
        <authorList>
            <person name="Wiegand S."/>
            <person name="Jogler M."/>
            <person name="Boedeker C."/>
            <person name="Pinto D."/>
            <person name="Vollmers J."/>
            <person name="Rivas-Marin E."/>
            <person name="Kohn T."/>
            <person name="Peeters S.H."/>
            <person name="Heuer A."/>
            <person name="Rast P."/>
            <person name="Oberbeckmann S."/>
            <person name="Bunk B."/>
            <person name="Jeske O."/>
            <person name="Meyerdierks A."/>
            <person name="Storesund J.E."/>
            <person name="Kallscheuer N."/>
            <person name="Luecker S."/>
            <person name="Lage O.M."/>
            <person name="Pohl T."/>
            <person name="Merkel B.J."/>
            <person name="Hornburger P."/>
            <person name="Mueller R.-W."/>
            <person name="Bruemmer F."/>
            <person name="Labrenz M."/>
            <person name="Spormann A.M."/>
            <person name="Op den Camp H."/>
            <person name="Overmann J."/>
            <person name="Amann R."/>
            <person name="Jetten M.S.M."/>
            <person name="Mascher T."/>
            <person name="Medema M.H."/>
            <person name="Devos D.P."/>
            <person name="Kaster A.-K."/>
            <person name="Ovreas L."/>
            <person name="Rohde M."/>
            <person name="Galperin M.Y."/>
            <person name="Jogler C."/>
        </authorList>
    </citation>
    <scope>NUCLEOTIDE SEQUENCE [LARGE SCALE GENOMIC DNA]</scope>
    <source>
        <strain evidence="6 7">ETA_A1</strain>
    </source>
</reference>
<organism evidence="6 7">
    <name type="scientific">Urbifossiella limnaea</name>
    <dbReference type="NCBI Taxonomy" id="2528023"/>
    <lineage>
        <taxon>Bacteria</taxon>
        <taxon>Pseudomonadati</taxon>
        <taxon>Planctomycetota</taxon>
        <taxon>Planctomycetia</taxon>
        <taxon>Gemmatales</taxon>
        <taxon>Gemmataceae</taxon>
        <taxon>Urbifossiella</taxon>
    </lineage>
</organism>
<dbReference type="SUPFAM" id="SSF48239">
    <property type="entry name" value="Terpenoid cyclases/Protein prenyltransferases"/>
    <property type="match status" value="1"/>
</dbReference>
<dbReference type="OrthoDB" id="263958at2"/>
<dbReference type="EMBL" id="CP036273">
    <property type="protein sequence ID" value="QDU21460.1"/>
    <property type="molecule type" value="Genomic_DNA"/>
</dbReference>
<feature type="domain" description="Cytochrome c" evidence="5">
    <location>
        <begin position="29"/>
        <end position="129"/>
    </location>
</feature>
<evidence type="ECO:0000256" key="1">
    <source>
        <dbReference type="ARBA" id="ARBA00022723"/>
    </source>
</evidence>
<dbReference type="Gene3D" id="1.50.10.20">
    <property type="match status" value="2"/>
</dbReference>
<keyword evidence="4" id="KW-0732">Signal</keyword>
<keyword evidence="3" id="KW-0349">Heme</keyword>
<evidence type="ECO:0000259" key="5">
    <source>
        <dbReference type="PROSITE" id="PS51007"/>
    </source>
</evidence>
<evidence type="ECO:0000313" key="6">
    <source>
        <dbReference type="EMBL" id="QDU21460.1"/>
    </source>
</evidence>
<dbReference type="PROSITE" id="PS51007">
    <property type="entry name" value="CYTC"/>
    <property type="match status" value="1"/>
</dbReference>
<gene>
    <name evidence="6" type="ORF">ETAA1_34270</name>
</gene>
<accession>A0A517XVC1</accession>
<dbReference type="GO" id="GO:0020037">
    <property type="term" value="F:heme binding"/>
    <property type="evidence" value="ECO:0007669"/>
    <property type="project" value="InterPro"/>
</dbReference>
<protein>
    <submittedName>
        <fullName evidence="6">Prenyltransferase and squalene oxidase repeat protein</fullName>
    </submittedName>
</protein>
<dbReference type="InterPro" id="IPR008930">
    <property type="entry name" value="Terpenoid_cyclase/PrenylTrfase"/>
</dbReference>
<evidence type="ECO:0000256" key="2">
    <source>
        <dbReference type="ARBA" id="ARBA00023004"/>
    </source>
</evidence>
<name>A0A517XVC1_9BACT</name>
<proteinExistence type="predicted"/>
<dbReference type="GO" id="GO:0046872">
    <property type="term" value="F:metal ion binding"/>
    <property type="evidence" value="ECO:0007669"/>
    <property type="project" value="UniProtKB-KW"/>
</dbReference>
<dbReference type="RefSeq" id="WP_145240427.1">
    <property type="nucleotide sequence ID" value="NZ_CP036273.1"/>
</dbReference>
<feature type="chain" id="PRO_5022023611" evidence="4">
    <location>
        <begin position="18"/>
        <end position="321"/>
    </location>
</feature>
<dbReference type="GO" id="GO:0016740">
    <property type="term" value="F:transferase activity"/>
    <property type="evidence" value="ECO:0007669"/>
    <property type="project" value="UniProtKB-KW"/>
</dbReference>
<dbReference type="AlphaFoldDB" id="A0A517XVC1"/>
<dbReference type="Proteomes" id="UP000319576">
    <property type="component" value="Chromosome"/>
</dbReference>
<sequence precursor="true">MFAALALTLFPLPPAPAHVGAAKALPLLAKAATGHADQKTCFACHNQAPPLMAHRAAVGRGFASADALFKAQAEHAVGFITANRERFVKGQGTGGGVDTAGSLLFALEQAGHKADENTAAVVEYLLQAQADRDHWRTGSNRPPTEASSFATTALAVRALKKWATPEQRERADKRVAAARSWLIKTHPADTEDRVFRLFGLKAAGAGESDTAAAAWELLKAQQPDGGWRQLDTMTSDAYATGTALVALKEAGGLAANHPAYSRGVEYLLRTQLPDGSWHVRSRSKPFQPYYESGFPHEKDQFVSVAATGWATTALVFTAPPR</sequence>